<organism evidence="1 2">
    <name type="scientific">Rhizobium fredii</name>
    <name type="common">Sinorhizobium fredii</name>
    <dbReference type="NCBI Taxonomy" id="380"/>
    <lineage>
        <taxon>Bacteria</taxon>
        <taxon>Pseudomonadati</taxon>
        <taxon>Pseudomonadota</taxon>
        <taxon>Alphaproteobacteria</taxon>
        <taxon>Hyphomicrobiales</taxon>
        <taxon>Rhizobiaceae</taxon>
        <taxon>Sinorhizobium/Ensifer group</taxon>
        <taxon>Sinorhizobium</taxon>
    </lineage>
</organism>
<evidence type="ECO:0000313" key="1">
    <source>
        <dbReference type="EMBL" id="AUX76193.1"/>
    </source>
</evidence>
<proteinExistence type="predicted"/>
<dbReference type="AlphaFoldDB" id="A0A2L0H400"/>
<accession>A0A2L0H400</accession>
<gene>
    <name evidence="1" type="ORF">NXT3_CH01612</name>
</gene>
<dbReference type="Proteomes" id="UP000239340">
    <property type="component" value="Chromosome"/>
</dbReference>
<dbReference type="EMBL" id="CP024307">
    <property type="protein sequence ID" value="AUX76193.1"/>
    <property type="molecule type" value="Genomic_DNA"/>
</dbReference>
<evidence type="ECO:0000313" key="2">
    <source>
        <dbReference type="Proteomes" id="UP000239340"/>
    </source>
</evidence>
<name>A0A2L0H400_RHIFR</name>
<protein>
    <submittedName>
        <fullName evidence="1">Uncharacterized protein</fullName>
    </submittedName>
</protein>
<sequence>MHRAHMCHSAVSLYKLGVHAYLQIIDRAAHSSSQRSRYGLATSSSQLPIRTGNARWISSPSGRCFCMVRAAFRASPPHLRRFQAHSTAP</sequence>
<reference evidence="1 2" key="1">
    <citation type="submission" date="2017-10" db="EMBL/GenBank/DDBJ databases">
        <title>Analysis of the genome sequences of Rhizobium populations associated to common bean (phaseolus vulgaris).</title>
        <authorList>
            <person name="Bustos P."/>
            <person name="Santamaria R.I."/>
            <person name="Miranda-Sanchez F."/>
            <person name="Perez-Carrascal O."/>
            <person name="Juarez S."/>
            <person name="Lozano L."/>
            <person name="Martinez-Flores I."/>
            <person name="Vinuesa P."/>
            <person name="Martinez-Romero E."/>
            <person name="Cevallos M.A."/>
            <person name="Romero D."/>
            <person name="Davila G."/>
            <person name="Gonzalez V."/>
        </authorList>
    </citation>
    <scope>NUCLEOTIDE SEQUENCE [LARGE SCALE GENOMIC DNA]</scope>
    <source>
        <strain evidence="1 2">NXT3</strain>
    </source>
</reference>